<sequence>MKLRNAAAATVAAFALALSMPGTAVAAQGQFHYKYVDDMGRQQSVTLHDPSSGECINLYATGDDDALPGYGPHNDTDSVATVYFDVDCEGDQWHLRPHGKPARDDLEMRSVRFGFPG</sequence>
<keyword evidence="3" id="KW-1185">Reference proteome</keyword>
<reference evidence="2 3" key="1">
    <citation type="submission" date="2024-09" db="EMBL/GenBank/DDBJ databases">
        <title>The Natural Products Discovery Center: Release of the First 8490 Sequenced Strains for Exploring Actinobacteria Biosynthetic Diversity.</title>
        <authorList>
            <person name="Kalkreuter E."/>
            <person name="Kautsar S.A."/>
            <person name="Yang D."/>
            <person name="Bader C.D."/>
            <person name="Teijaro C.N."/>
            <person name="Fluegel L."/>
            <person name="Davis C.M."/>
            <person name="Simpson J.R."/>
            <person name="Lauterbach L."/>
            <person name="Steele A.D."/>
            <person name="Gui C."/>
            <person name="Meng S."/>
            <person name="Li G."/>
            <person name="Viehrig K."/>
            <person name="Ye F."/>
            <person name="Su P."/>
            <person name="Kiefer A.F."/>
            <person name="Nichols A."/>
            <person name="Cepeda A.J."/>
            <person name="Yan W."/>
            <person name="Fan B."/>
            <person name="Jiang Y."/>
            <person name="Adhikari A."/>
            <person name="Zheng C.-J."/>
            <person name="Schuster L."/>
            <person name="Cowan T.M."/>
            <person name="Smanski M.J."/>
            <person name="Chevrette M.G."/>
            <person name="De Carvalho L.P.S."/>
            <person name="Shen B."/>
        </authorList>
    </citation>
    <scope>NUCLEOTIDE SEQUENCE [LARGE SCALE GENOMIC DNA]</scope>
    <source>
        <strain evidence="2 3">NPDC058348</strain>
    </source>
</reference>
<evidence type="ECO:0000256" key="1">
    <source>
        <dbReference type="SAM" id="SignalP"/>
    </source>
</evidence>
<protein>
    <recommendedName>
        <fullName evidence="4">Secreted protein</fullName>
    </recommendedName>
</protein>
<gene>
    <name evidence="2" type="ORF">ACFWJN_04955</name>
</gene>
<organism evidence="2 3">
    <name type="scientific">Streptomyces albidochromogenes</name>
    <dbReference type="NCBI Taxonomy" id="329524"/>
    <lineage>
        <taxon>Bacteria</taxon>
        <taxon>Bacillati</taxon>
        <taxon>Actinomycetota</taxon>
        <taxon>Actinomycetes</taxon>
        <taxon>Kitasatosporales</taxon>
        <taxon>Streptomycetaceae</taxon>
        <taxon>Streptomyces</taxon>
    </lineage>
</organism>
<keyword evidence="1" id="KW-0732">Signal</keyword>
<comment type="caution">
    <text evidence="2">The sequence shown here is derived from an EMBL/GenBank/DDBJ whole genome shotgun (WGS) entry which is preliminary data.</text>
</comment>
<evidence type="ECO:0000313" key="2">
    <source>
        <dbReference type="EMBL" id="MFD5098316.1"/>
    </source>
</evidence>
<dbReference type="EMBL" id="JBHXIJ010000018">
    <property type="protein sequence ID" value="MFD5098316.1"/>
    <property type="molecule type" value="Genomic_DNA"/>
</dbReference>
<dbReference type="Proteomes" id="UP001598448">
    <property type="component" value="Unassembled WGS sequence"/>
</dbReference>
<dbReference type="RefSeq" id="WP_386709045.1">
    <property type="nucleotide sequence ID" value="NZ_JBHXIJ010000018.1"/>
</dbReference>
<feature type="signal peptide" evidence="1">
    <location>
        <begin position="1"/>
        <end position="26"/>
    </location>
</feature>
<evidence type="ECO:0008006" key="4">
    <source>
        <dbReference type="Google" id="ProtNLM"/>
    </source>
</evidence>
<feature type="chain" id="PRO_5045065352" description="Secreted protein" evidence="1">
    <location>
        <begin position="27"/>
        <end position="117"/>
    </location>
</feature>
<proteinExistence type="predicted"/>
<name>A0ABW6FF77_9ACTN</name>
<evidence type="ECO:0000313" key="3">
    <source>
        <dbReference type="Proteomes" id="UP001598448"/>
    </source>
</evidence>
<accession>A0ABW6FF77</accession>